<feature type="compositionally biased region" description="Low complexity" evidence="1">
    <location>
        <begin position="1052"/>
        <end position="1066"/>
    </location>
</feature>
<dbReference type="EMBL" id="BSDZ01000016">
    <property type="protein sequence ID" value="GLI63660.1"/>
    <property type="molecule type" value="Genomic_DNA"/>
</dbReference>
<evidence type="ECO:0000313" key="3">
    <source>
        <dbReference type="Proteomes" id="UP001165090"/>
    </source>
</evidence>
<proteinExistence type="predicted"/>
<feature type="region of interest" description="Disordered" evidence="1">
    <location>
        <begin position="1136"/>
        <end position="1162"/>
    </location>
</feature>
<feature type="compositionally biased region" description="Gly residues" evidence="1">
    <location>
        <begin position="379"/>
        <end position="388"/>
    </location>
</feature>
<feature type="compositionally biased region" description="Pro residues" evidence="1">
    <location>
        <begin position="691"/>
        <end position="700"/>
    </location>
</feature>
<feature type="region of interest" description="Disordered" evidence="1">
    <location>
        <begin position="345"/>
        <end position="405"/>
    </location>
</feature>
<gene>
    <name evidence="2" type="ORF">VaNZ11_006697</name>
</gene>
<evidence type="ECO:0000256" key="1">
    <source>
        <dbReference type="SAM" id="MobiDB-lite"/>
    </source>
</evidence>
<feature type="compositionally biased region" description="Polar residues" evidence="1">
    <location>
        <begin position="510"/>
        <end position="531"/>
    </location>
</feature>
<organism evidence="2 3">
    <name type="scientific">Volvox africanus</name>
    <dbReference type="NCBI Taxonomy" id="51714"/>
    <lineage>
        <taxon>Eukaryota</taxon>
        <taxon>Viridiplantae</taxon>
        <taxon>Chlorophyta</taxon>
        <taxon>core chlorophytes</taxon>
        <taxon>Chlorophyceae</taxon>
        <taxon>CS clade</taxon>
        <taxon>Chlamydomonadales</taxon>
        <taxon>Volvocaceae</taxon>
        <taxon>Volvox</taxon>
    </lineage>
</organism>
<feature type="compositionally biased region" description="Low complexity" evidence="1">
    <location>
        <begin position="1086"/>
        <end position="1121"/>
    </location>
</feature>
<feature type="region of interest" description="Disordered" evidence="1">
    <location>
        <begin position="606"/>
        <end position="640"/>
    </location>
</feature>
<feature type="compositionally biased region" description="Low complexity" evidence="1">
    <location>
        <begin position="625"/>
        <end position="640"/>
    </location>
</feature>
<feature type="region of interest" description="Disordered" evidence="1">
    <location>
        <begin position="116"/>
        <end position="152"/>
    </location>
</feature>
<feature type="region of interest" description="Disordered" evidence="1">
    <location>
        <begin position="418"/>
        <end position="467"/>
    </location>
</feature>
<feature type="region of interest" description="Disordered" evidence="1">
    <location>
        <begin position="849"/>
        <end position="874"/>
    </location>
</feature>
<feature type="region of interest" description="Disordered" evidence="1">
    <location>
        <begin position="1042"/>
        <end position="1121"/>
    </location>
</feature>
<comment type="caution">
    <text evidence="2">The sequence shown here is derived from an EMBL/GenBank/DDBJ whole genome shotgun (WGS) entry which is preliminary data.</text>
</comment>
<feature type="region of interest" description="Disordered" evidence="1">
    <location>
        <begin position="664"/>
        <end position="746"/>
    </location>
</feature>
<feature type="compositionally biased region" description="Pro residues" evidence="1">
    <location>
        <begin position="457"/>
        <end position="466"/>
    </location>
</feature>
<feature type="compositionally biased region" description="Basic residues" evidence="1">
    <location>
        <begin position="611"/>
        <end position="621"/>
    </location>
</feature>
<feature type="region of interest" description="Disordered" evidence="1">
    <location>
        <begin position="56"/>
        <end position="78"/>
    </location>
</feature>
<feature type="compositionally biased region" description="Gly residues" evidence="1">
    <location>
        <begin position="1136"/>
        <end position="1149"/>
    </location>
</feature>
<feature type="compositionally biased region" description="Polar residues" evidence="1">
    <location>
        <begin position="1042"/>
        <end position="1051"/>
    </location>
</feature>
<feature type="compositionally biased region" description="Low complexity" evidence="1">
    <location>
        <begin position="733"/>
        <end position="746"/>
    </location>
</feature>
<feature type="region of interest" description="Disordered" evidence="1">
    <location>
        <begin position="913"/>
        <end position="934"/>
    </location>
</feature>
<feature type="compositionally biased region" description="Gly residues" evidence="1">
    <location>
        <begin position="418"/>
        <end position="427"/>
    </location>
</feature>
<feature type="compositionally biased region" description="Pro residues" evidence="1">
    <location>
        <begin position="492"/>
        <end position="503"/>
    </location>
</feature>
<protein>
    <submittedName>
        <fullName evidence="2">Uncharacterized protein</fullName>
    </submittedName>
</protein>
<keyword evidence="3" id="KW-1185">Reference proteome</keyword>
<name>A0ABQ5S179_9CHLO</name>
<reference evidence="2 3" key="1">
    <citation type="journal article" date="2023" name="IScience">
        <title>Expanded male sex-determining region conserved during the evolution of homothallism in the green alga Volvox.</title>
        <authorList>
            <person name="Yamamoto K."/>
            <person name="Matsuzaki R."/>
            <person name="Mahakham W."/>
            <person name="Heman W."/>
            <person name="Sekimoto H."/>
            <person name="Kawachi M."/>
            <person name="Minakuchi Y."/>
            <person name="Toyoda A."/>
            <person name="Nozaki H."/>
        </authorList>
    </citation>
    <scope>NUCLEOTIDE SEQUENCE [LARGE SCALE GENOMIC DNA]</scope>
    <source>
        <strain evidence="2 3">NIES-4468</strain>
    </source>
</reference>
<sequence length="1162" mass="114016">MFRSGIAYTDLTVNSACDELFPGVEDVDAQTTLQLRAALDAFDEGVFEYHNRVAAGASPSETGNKALGGRGQRKTRREQAYANRIPEDRQFFRPVEVQSAEWATFKPHMWLRGRQVHPTEPAPHSHPYAHMHTPPPSLPSAASTSARGSGGSSASAAATVAVASAAKPSGLQAGQAGGELVVQGRKLHLVAPPLGLDVAQGEMLASDGTYEETFVVQYDEWETHVPANLRRRRGRPRDEKAVAIGLPPVEPKSAVLYDIAETLLPELWSRLAPFLAPVLTRMAAERRVQPGGGVKASSAFHAAGGGGGRRGGGEFEILTFSSGDEEAGSGDALVGGSDLALGLGRSPGIDDEYDDGSEIHWPDGAGGGGSDGRFTATAPGGGGGGGDRGPASFHSGGGDSILECESYDSDGEMYRFAGGGGGGGGHGASSPESSFAGGKLVMDKPTTVGSAGGFGRTPPPWPPPVLPRDLLPLDSALAVPPLARGPLLQRPSVPPVVPPPVPAAPSLSPMTSPSQSHPQSRAQSISQTPLPFSQSGEFMAAVAAAAAPPPLAPLAPLQVPPNSISSPQKAPAALPLTQGSSGAQQPPLGSGPLFVVAQQLLAGGLVGPTHTQKHPHAHPPPHPHPFTQAHTSAAAAAAATALQPPSDTLGLMGIMPFRSTASTSVGAASGHSMGLSHPHQHFHSLQSAQPIQPPQPPQPPQHTHQQPPAGAHQPLPRRVPSLGLMSVPPPYNSPNTSTSPPPAAMATVPHTSASGALEVSGTGVPGGGGGGVNCMAQGQSFTVVVGGGGGGGGGGTGGKPVRLGGGGGNASFGPSTGPALTNPLAALAQHSRFLAVPGTGIPVGSAAAPAGAGGAGGGGGGGGGSPQRLRHSGVSGNLAAPSNVAAPLAGLPAACGVVAVGGGTPATAANLTGASGGGAGGPTARSRLPNTASVAAGGGPGHLSVVLAPLTAAPAAAGGTAGPPQLLRQPQPSVPLAQPPLIYPLPLRGSGAGGSSSSTVGAAAAAAAAAGSPAAMNWKASGDMAAPRPSLPLAGLSEGTASISGSYSGSALQQPSLQQHPQQRRSTGSRTSPNRRNSQGLPVQGSAAATASAAAVASPSPPTSLQHQQQQQQQLGTGSVGGAAAAVSLAAAAATGGAGVEAGGGGAILAGGANVSSGTGTG</sequence>
<feature type="non-terminal residue" evidence="2">
    <location>
        <position position="1162"/>
    </location>
</feature>
<dbReference type="Proteomes" id="UP001165090">
    <property type="component" value="Unassembled WGS sequence"/>
</dbReference>
<feature type="region of interest" description="Disordered" evidence="1">
    <location>
        <begin position="485"/>
        <end position="531"/>
    </location>
</feature>
<feature type="compositionally biased region" description="Polar residues" evidence="1">
    <location>
        <begin position="1068"/>
        <end position="1081"/>
    </location>
</feature>
<accession>A0ABQ5S179</accession>
<feature type="compositionally biased region" description="Gly residues" evidence="1">
    <location>
        <begin position="851"/>
        <end position="865"/>
    </location>
</feature>
<feature type="compositionally biased region" description="Low complexity" evidence="1">
    <location>
        <begin position="139"/>
        <end position="152"/>
    </location>
</feature>
<evidence type="ECO:0000313" key="2">
    <source>
        <dbReference type="EMBL" id="GLI63660.1"/>
    </source>
</evidence>
<feature type="region of interest" description="Disordered" evidence="1">
    <location>
        <begin position="557"/>
        <end position="591"/>
    </location>
</feature>
<feature type="compositionally biased region" description="Low complexity" evidence="1">
    <location>
        <begin position="701"/>
        <end position="716"/>
    </location>
</feature>